<dbReference type="InterPro" id="IPR050167">
    <property type="entry name" value="Ser_Thr_protein_kinase"/>
</dbReference>
<name>A0ABR2K0V2_9EUKA</name>
<proteinExistence type="predicted"/>
<feature type="compositionally biased region" description="Polar residues" evidence="5">
    <location>
        <begin position="357"/>
        <end position="373"/>
    </location>
</feature>
<dbReference type="InterPro" id="IPR008271">
    <property type="entry name" value="Ser/Thr_kinase_AS"/>
</dbReference>
<dbReference type="PROSITE" id="PS00108">
    <property type="entry name" value="PROTEIN_KINASE_ST"/>
    <property type="match status" value="1"/>
</dbReference>
<feature type="compositionally biased region" description="Basic and acidic residues" evidence="5">
    <location>
        <begin position="726"/>
        <end position="738"/>
    </location>
</feature>
<dbReference type="PANTHER" id="PTHR23257">
    <property type="entry name" value="SERINE-THREONINE PROTEIN KINASE"/>
    <property type="match status" value="1"/>
</dbReference>
<dbReference type="PRINTS" id="PR00109">
    <property type="entry name" value="TYRKINASE"/>
</dbReference>
<dbReference type="PROSITE" id="PS50011">
    <property type="entry name" value="PROTEIN_KINASE_DOM"/>
    <property type="match status" value="1"/>
</dbReference>
<evidence type="ECO:0000259" key="6">
    <source>
        <dbReference type="PROSITE" id="PS50011"/>
    </source>
</evidence>
<protein>
    <recommendedName>
        <fullName evidence="6">Protein kinase domain-containing protein</fullName>
    </recommendedName>
</protein>
<feature type="region of interest" description="Disordered" evidence="5">
    <location>
        <begin position="356"/>
        <end position="377"/>
    </location>
</feature>
<evidence type="ECO:0000256" key="5">
    <source>
        <dbReference type="SAM" id="MobiDB-lite"/>
    </source>
</evidence>
<keyword evidence="8" id="KW-1185">Reference proteome</keyword>
<feature type="domain" description="Protein kinase" evidence="6">
    <location>
        <begin position="23"/>
        <end position="283"/>
    </location>
</feature>
<feature type="binding site" evidence="4">
    <location>
        <position position="52"/>
    </location>
    <ligand>
        <name>ATP</name>
        <dbReference type="ChEBI" id="CHEBI:30616"/>
    </ligand>
</feature>
<dbReference type="CDD" id="cd13999">
    <property type="entry name" value="STKc_MAP3K-like"/>
    <property type="match status" value="1"/>
</dbReference>
<keyword evidence="3 4" id="KW-0067">ATP-binding</keyword>
<dbReference type="InterPro" id="IPR017441">
    <property type="entry name" value="Protein_kinase_ATP_BS"/>
</dbReference>
<keyword evidence="2 4" id="KW-0547">Nucleotide-binding</keyword>
<keyword evidence="1" id="KW-0808">Transferase</keyword>
<dbReference type="SMART" id="SM00220">
    <property type="entry name" value="S_TKc"/>
    <property type="match status" value="1"/>
</dbReference>
<evidence type="ECO:0000256" key="2">
    <source>
        <dbReference type="ARBA" id="ARBA00022741"/>
    </source>
</evidence>
<keyword evidence="1" id="KW-0418">Kinase</keyword>
<comment type="caution">
    <text evidence="7">The sequence shown here is derived from an EMBL/GenBank/DDBJ whole genome shotgun (WGS) entry which is preliminary data.</text>
</comment>
<dbReference type="InterPro" id="IPR000719">
    <property type="entry name" value="Prot_kinase_dom"/>
</dbReference>
<dbReference type="EMBL" id="JAPFFF010000008">
    <property type="protein sequence ID" value="KAK8884596.1"/>
    <property type="molecule type" value="Genomic_DNA"/>
</dbReference>
<evidence type="ECO:0000313" key="7">
    <source>
        <dbReference type="EMBL" id="KAK8884596.1"/>
    </source>
</evidence>
<organism evidence="7 8">
    <name type="scientific">Tritrichomonas musculus</name>
    <dbReference type="NCBI Taxonomy" id="1915356"/>
    <lineage>
        <taxon>Eukaryota</taxon>
        <taxon>Metamonada</taxon>
        <taxon>Parabasalia</taxon>
        <taxon>Tritrichomonadida</taxon>
        <taxon>Tritrichomonadidae</taxon>
        <taxon>Tritrichomonas</taxon>
    </lineage>
</organism>
<feature type="compositionally biased region" description="Basic residues" evidence="5">
    <location>
        <begin position="714"/>
        <end position="725"/>
    </location>
</feature>
<dbReference type="InterPro" id="IPR001245">
    <property type="entry name" value="Ser-Thr/Tyr_kinase_cat_dom"/>
</dbReference>
<dbReference type="PROSITE" id="PS00107">
    <property type="entry name" value="PROTEIN_KINASE_ATP"/>
    <property type="match status" value="1"/>
</dbReference>
<dbReference type="Gene3D" id="1.10.510.10">
    <property type="entry name" value="Transferase(Phosphotransferase) domain 1"/>
    <property type="match status" value="1"/>
</dbReference>
<dbReference type="Proteomes" id="UP001470230">
    <property type="component" value="Unassembled WGS sequence"/>
</dbReference>
<accession>A0ABR2K0V2</accession>
<dbReference type="InterPro" id="IPR011009">
    <property type="entry name" value="Kinase-like_dom_sf"/>
</dbReference>
<dbReference type="Pfam" id="PF07714">
    <property type="entry name" value="PK_Tyr_Ser-Thr"/>
    <property type="match status" value="1"/>
</dbReference>
<reference evidence="7 8" key="1">
    <citation type="submission" date="2024-04" db="EMBL/GenBank/DDBJ databases">
        <title>Tritrichomonas musculus Genome.</title>
        <authorList>
            <person name="Alves-Ferreira E."/>
            <person name="Grigg M."/>
            <person name="Lorenzi H."/>
            <person name="Galac M."/>
        </authorList>
    </citation>
    <scope>NUCLEOTIDE SEQUENCE [LARGE SCALE GENOMIC DNA]</scope>
    <source>
        <strain evidence="7 8">EAF2021</strain>
    </source>
</reference>
<dbReference type="SUPFAM" id="SSF56112">
    <property type="entry name" value="Protein kinase-like (PK-like)"/>
    <property type="match status" value="1"/>
</dbReference>
<keyword evidence="1" id="KW-0723">Serine/threonine-protein kinase</keyword>
<evidence type="ECO:0000256" key="4">
    <source>
        <dbReference type="PROSITE-ProRule" id="PRU10141"/>
    </source>
</evidence>
<sequence>MSKNDLNQIFTEFRDFLINANDFEIIKKIGEGGFGEVFYGKHKKTGKECAIKRLFIDKLQRQKFVGFTREVEILATCDNFFLLPFYGFTESIPLLIVTQYIPNGSLFNALRHRKNAPDLTGTQKTIIALGIAYGMASLHSKGIIHRDLKSMNVLLDDDLLPKICDFGVSRFTSEDRETMTKDIGTPHWMAPELFESHYYTNKVDVYAYGILLWEMLTEKVPFKGKEGYQIALAVCTKKERPAFPDHTPRPLKNLINLCWEQDPNKRPKFEKIIKILESKKVIFPKTDKDALDLLQTKIHEKEKEMKKRKHRNPLFNQSTSSIDSQTNLYSDSKDPFSASSSAALSAAAALLNGNSSEFNQSGQDQKPDYSSITKTDDPNFKRNFKNCVRNLTSNNAEKFFADVISTFDSSMSVFVISHIDSVLRNNTQIMNIFVRSESQIITKLPLNNDENINASLTLILYAVKSRPDILVKSLLKYISPVIPKESSKVLCIISIAAKKFNKVPNGWDIFDFLLQHSTYEAFLNSPSDLKYLQLINYMVATYQEVREYRLDIVPNVILYALKIEGRPNIVHAAYSILNTHLPPTVTLSEELVINHICGNEQLQNDVISYLLRRLSMPLPQSIISYIIKTAPFNKGSLALFVSACDRPDFVDTLLQLDDSWLIDGTLPLSVTATVILNAMSFKKKRKEISSMPHLSSFLFKLISMDDNNNANSSKTKKKSKKKGKKKDNDSNDTEKDDTSTSNGSLSAELVDVSMSITTAMVKSKKLMSKLNDLGYFTDLSTLIKQIDNLDIEKSAVVLIEKLSKTSNFIPYISCFIPFLVQKLNNAAQLPPFVTQASLNALASICKNQEACEVAKSCQVLSVLDNVPKMPIYEIAIADIRRLINGS</sequence>
<feature type="region of interest" description="Disordered" evidence="5">
    <location>
        <begin position="709"/>
        <end position="743"/>
    </location>
</feature>
<evidence type="ECO:0000313" key="8">
    <source>
        <dbReference type="Proteomes" id="UP001470230"/>
    </source>
</evidence>
<evidence type="ECO:0000256" key="3">
    <source>
        <dbReference type="ARBA" id="ARBA00022840"/>
    </source>
</evidence>
<gene>
    <name evidence="7" type="ORF">M9Y10_043712</name>
</gene>
<dbReference type="PANTHER" id="PTHR23257:SF958">
    <property type="entry name" value="SERINE_THREONINE-PROTEIN KINASE WNK4"/>
    <property type="match status" value="1"/>
</dbReference>
<evidence type="ECO:0000256" key="1">
    <source>
        <dbReference type="ARBA" id="ARBA00022527"/>
    </source>
</evidence>